<gene>
    <name evidence="2" type="ORF">PGTG_20819</name>
</gene>
<proteinExistence type="predicted"/>
<dbReference type="Proteomes" id="UP000008783">
    <property type="component" value="Unassembled WGS sequence"/>
</dbReference>
<dbReference type="KEGG" id="pgr:PGTG_20819"/>
<dbReference type="AlphaFoldDB" id="H6QPS4"/>
<name>H6QPS4_PUCGT</name>
<reference evidence="3" key="1">
    <citation type="journal article" date="2011" name="Proc. Natl. Acad. Sci. U.S.A.">
        <title>Obligate biotrophy features unraveled by the genomic analysis of rust fungi.</title>
        <authorList>
            <person name="Duplessis S."/>
            <person name="Cuomo C.A."/>
            <person name="Lin Y.-C."/>
            <person name="Aerts A."/>
            <person name="Tisserant E."/>
            <person name="Veneault-Fourrey C."/>
            <person name="Joly D.L."/>
            <person name="Hacquard S."/>
            <person name="Amselem J."/>
            <person name="Cantarel B.L."/>
            <person name="Chiu R."/>
            <person name="Coutinho P.M."/>
            <person name="Feau N."/>
            <person name="Field M."/>
            <person name="Frey P."/>
            <person name="Gelhaye E."/>
            <person name="Goldberg J."/>
            <person name="Grabherr M.G."/>
            <person name="Kodira C.D."/>
            <person name="Kohler A."/>
            <person name="Kuees U."/>
            <person name="Lindquist E.A."/>
            <person name="Lucas S.M."/>
            <person name="Mago R."/>
            <person name="Mauceli E."/>
            <person name="Morin E."/>
            <person name="Murat C."/>
            <person name="Pangilinan J.L."/>
            <person name="Park R."/>
            <person name="Pearson M."/>
            <person name="Quesneville H."/>
            <person name="Rouhier N."/>
            <person name="Sakthikumar S."/>
            <person name="Salamov A.A."/>
            <person name="Schmutz J."/>
            <person name="Selles B."/>
            <person name="Shapiro H."/>
            <person name="Tanguay P."/>
            <person name="Tuskan G.A."/>
            <person name="Henrissat B."/>
            <person name="Van de Peer Y."/>
            <person name="Rouze P."/>
            <person name="Ellis J.G."/>
            <person name="Dodds P.N."/>
            <person name="Schein J.E."/>
            <person name="Zhong S."/>
            <person name="Hamelin R.C."/>
            <person name="Grigoriev I.V."/>
            <person name="Szabo L.J."/>
            <person name="Martin F."/>
        </authorList>
    </citation>
    <scope>NUCLEOTIDE SEQUENCE [LARGE SCALE GENOMIC DNA]</scope>
    <source>
        <strain evidence="3">CRL 75-36-700-3 / race SCCL</strain>
    </source>
</reference>
<evidence type="ECO:0000313" key="2">
    <source>
        <dbReference type="EMBL" id="EHS64121.1"/>
    </source>
</evidence>
<accession>H6QPS4</accession>
<dbReference type="GeneID" id="13542919"/>
<dbReference type="OrthoDB" id="10291826at2759"/>
<sequence length="98" mass="10437">MSVGVGVTNQKNASKAQAGGRILPVSENEAYADGNDHKLGWSGVRVGDSPNRWAATSSTHLTTELSAGNTILVELAGVLSSRPVFHRYADDNRIPRPH</sequence>
<dbReference type="EMBL" id="DS178266">
    <property type="protein sequence ID" value="EHS64121.1"/>
    <property type="molecule type" value="Genomic_DNA"/>
</dbReference>
<evidence type="ECO:0000256" key="1">
    <source>
        <dbReference type="SAM" id="MobiDB-lite"/>
    </source>
</evidence>
<keyword evidence="3" id="KW-1185">Reference proteome</keyword>
<evidence type="ECO:0000313" key="3">
    <source>
        <dbReference type="Proteomes" id="UP000008783"/>
    </source>
</evidence>
<feature type="region of interest" description="Disordered" evidence="1">
    <location>
        <begin position="1"/>
        <end position="24"/>
    </location>
</feature>
<organism evidence="2 3">
    <name type="scientific">Puccinia graminis f. sp. tritici (strain CRL 75-36-700-3 / race SCCL)</name>
    <name type="common">Black stem rust fungus</name>
    <dbReference type="NCBI Taxonomy" id="418459"/>
    <lineage>
        <taxon>Eukaryota</taxon>
        <taxon>Fungi</taxon>
        <taxon>Dikarya</taxon>
        <taxon>Basidiomycota</taxon>
        <taxon>Pucciniomycotina</taxon>
        <taxon>Pucciniomycetes</taxon>
        <taxon>Pucciniales</taxon>
        <taxon>Pucciniaceae</taxon>
        <taxon>Puccinia</taxon>
    </lineage>
</organism>
<protein>
    <submittedName>
        <fullName evidence="2">Uncharacterized protein</fullName>
    </submittedName>
</protein>
<dbReference type="InParanoid" id="H6QPS4"/>
<dbReference type="HOGENOM" id="CLU_182448_0_0_1"/>
<dbReference type="VEuPathDB" id="FungiDB:PGTG_20819"/>
<dbReference type="RefSeq" id="XP_003890530.1">
    <property type="nucleotide sequence ID" value="XM_003890481.1"/>
</dbReference>